<dbReference type="SUPFAM" id="SSF56935">
    <property type="entry name" value="Porins"/>
    <property type="match status" value="1"/>
</dbReference>
<keyword evidence="3" id="KW-1185">Reference proteome</keyword>
<dbReference type="InterPro" id="IPR023614">
    <property type="entry name" value="Porin_dom_sf"/>
</dbReference>
<dbReference type="EMBL" id="JADQDQ010000007">
    <property type="protein sequence ID" value="MBF9238589.1"/>
    <property type="molecule type" value="Genomic_DNA"/>
</dbReference>
<comment type="caution">
    <text evidence="2">The sequence shown here is derived from an EMBL/GenBank/DDBJ whole genome shotgun (WGS) entry which is preliminary data.</text>
</comment>
<sequence>MKSFFFLLLGAAIFSAHAQTPAPAPTAVSDSVAAAPAGPLTFYGALDAYYGYDFGNDVSNLRPSFLYSHNRQDEFSVNQGVLGVRYNNDQVRGALALQAGSYVEANYAAEGSTFRHLYEAYAGFRPFKQTWLDVGIFTSHIGFESAISKENWTLARSIMAENSPYYETGARFTYELDPKLTLTAFVLNGWQNIRETNQKKALGTQIQWKPSPKLLLNSSTFVGDEQPADALRRRRYFHNFYLTYALTDHLSVAGVFDVGKQETETSGRYDTWHTAAAFVRYQLANKWVAAARAEYYFAERGVLVTGNISPLAGAPDFLAGGGSLNLDYAPTTNVTLRVEGRYLKGKAPVFQRADNPSANSYGNLTSSLAFSF</sequence>
<gene>
    <name evidence="2" type="ORF">I2I05_14375</name>
</gene>
<name>A0ABS0IJN0_9BACT</name>
<dbReference type="InterPro" id="IPR011486">
    <property type="entry name" value="BBP2"/>
</dbReference>
<dbReference type="Pfam" id="PF07642">
    <property type="entry name" value="BBP2"/>
    <property type="match status" value="1"/>
</dbReference>
<proteinExistence type="predicted"/>
<protein>
    <submittedName>
        <fullName evidence="2">Porin</fullName>
    </submittedName>
</protein>
<evidence type="ECO:0000313" key="2">
    <source>
        <dbReference type="EMBL" id="MBF9238589.1"/>
    </source>
</evidence>
<feature type="chain" id="PRO_5047406844" evidence="1">
    <location>
        <begin position="19"/>
        <end position="372"/>
    </location>
</feature>
<keyword evidence="1" id="KW-0732">Signal</keyword>
<dbReference type="Proteomes" id="UP000597617">
    <property type="component" value="Unassembled WGS sequence"/>
</dbReference>
<feature type="signal peptide" evidence="1">
    <location>
        <begin position="1"/>
        <end position="18"/>
    </location>
</feature>
<dbReference type="RefSeq" id="WP_196282972.1">
    <property type="nucleotide sequence ID" value="NZ_JADQDQ010000007.1"/>
</dbReference>
<dbReference type="Gene3D" id="2.40.160.10">
    <property type="entry name" value="Porin"/>
    <property type="match status" value="1"/>
</dbReference>
<reference evidence="2 3" key="1">
    <citation type="submission" date="2020-11" db="EMBL/GenBank/DDBJ databases">
        <authorList>
            <person name="Kim M.K."/>
        </authorList>
    </citation>
    <scope>NUCLEOTIDE SEQUENCE [LARGE SCALE GENOMIC DNA]</scope>
    <source>
        <strain evidence="2 3">BT683</strain>
    </source>
</reference>
<evidence type="ECO:0000256" key="1">
    <source>
        <dbReference type="SAM" id="SignalP"/>
    </source>
</evidence>
<accession>A0ABS0IJN0</accession>
<organism evidence="2 3">
    <name type="scientific">Hymenobacter jeongseonensis</name>
    <dbReference type="NCBI Taxonomy" id="2791027"/>
    <lineage>
        <taxon>Bacteria</taxon>
        <taxon>Pseudomonadati</taxon>
        <taxon>Bacteroidota</taxon>
        <taxon>Cytophagia</taxon>
        <taxon>Cytophagales</taxon>
        <taxon>Hymenobacteraceae</taxon>
        <taxon>Hymenobacter</taxon>
    </lineage>
</organism>
<evidence type="ECO:0000313" key="3">
    <source>
        <dbReference type="Proteomes" id="UP000597617"/>
    </source>
</evidence>